<name>B0P5I9_9FIRM</name>
<evidence type="ECO:0000313" key="1">
    <source>
        <dbReference type="EMBL" id="EDS13222.1"/>
    </source>
</evidence>
<dbReference type="Proteomes" id="UP000003803">
    <property type="component" value="Unassembled WGS sequence"/>
</dbReference>
<comment type="caution">
    <text evidence="1">The sequence shown here is derived from an EMBL/GenBank/DDBJ whole genome shotgun (WGS) entry which is preliminary data.</text>
</comment>
<dbReference type="AlphaFoldDB" id="B0P5I9"/>
<gene>
    <name evidence="1" type="ORF">ANACOL_00010</name>
</gene>
<sequence>MPNGPEKISGPFDVVSYKPQSAFAEIPAGPFISPQSISG</sequence>
<evidence type="ECO:0000313" key="2">
    <source>
        <dbReference type="Proteomes" id="UP000003803"/>
    </source>
</evidence>
<proteinExistence type="predicted"/>
<protein>
    <submittedName>
        <fullName evidence="1">Uncharacterized protein</fullName>
    </submittedName>
</protein>
<reference evidence="1" key="2">
    <citation type="submission" date="2013-09" db="EMBL/GenBank/DDBJ databases">
        <title>Draft genome sequence of Anaerotruncus colihominis(DSM 17241).</title>
        <authorList>
            <person name="Sudarsanam P."/>
            <person name="Ley R."/>
            <person name="Guruge J."/>
            <person name="Turnbaugh P.J."/>
            <person name="Mahowald M."/>
            <person name="Liep D."/>
            <person name="Gordon J."/>
        </authorList>
    </citation>
    <scope>NUCLEOTIDE SEQUENCE</scope>
    <source>
        <strain evidence="1">DSM 17241</strain>
    </source>
</reference>
<dbReference type="HOGENOM" id="CLU_3303770_0_0_9"/>
<accession>B0P5I9</accession>
<keyword evidence="2" id="KW-1185">Reference proteome</keyword>
<reference evidence="1" key="1">
    <citation type="submission" date="2007-11" db="EMBL/GenBank/DDBJ databases">
        <authorList>
            <person name="Fulton L."/>
            <person name="Clifton S."/>
            <person name="Fulton B."/>
            <person name="Xu J."/>
            <person name="Minx P."/>
            <person name="Pepin K.H."/>
            <person name="Johnson M."/>
            <person name="Thiruvilangam P."/>
            <person name="Bhonagiri V."/>
            <person name="Nash W.E."/>
            <person name="Mardis E.R."/>
            <person name="Wilson R.K."/>
        </authorList>
    </citation>
    <scope>NUCLEOTIDE SEQUENCE [LARGE SCALE GENOMIC DNA]</scope>
    <source>
        <strain evidence="1">DSM 17241</strain>
    </source>
</reference>
<dbReference type="EMBL" id="ABGD02000001">
    <property type="protein sequence ID" value="EDS13222.1"/>
    <property type="molecule type" value="Genomic_DNA"/>
</dbReference>
<organism evidence="1 2">
    <name type="scientific">Anaerotruncus colihominis DSM 17241</name>
    <dbReference type="NCBI Taxonomy" id="445972"/>
    <lineage>
        <taxon>Bacteria</taxon>
        <taxon>Bacillati</taxon>
        <taxon>Bacillota</taxon>
        <taxon>Clostridia</taxon>
        <taxon>Eubacteriales</taxon>
        <taxon>Oscillospiraceae</taxon>
        <taxon>Anaerotruncus</taxon>
    </lineage>
</organism>